<organism evidence="2 3">
    <name type="scientific">Chionoecetes opilio</name>
    <name type="common">Atlantic snow crab</name>
    <name type="synonym">Cancer opilio</name>
    <dbReference type="NCBI Taxonomy" id="41210"/>
    <lineage>
        <taxon>Eukaryota</taxon>
        <taxon>Metazoa</taxon>
        <taxon>Ecdysozoa</taxon>
        <taxon>Arthropoda</taxon>
        <taxon>Crustacea</taxon>
        <taxon>Multicrustacea</taxon>
        <taxon>Malacostraca</taxon>
        <taxon>Eumalacostraca</taxon>
        <taxon>Eucarida</taxon>
        <taxon>Decapoda</taxon>
        <taxon>Pleocyemata</taxon>
        <taxon>Brachyura</taxon>
        <taxon>Eubrachyura</taxon>
        <taxon>Majoidea</taxon>
        <taxon>Majidae</taxon>
        <taxon>Chionoecetes</taxon>
    </lineage>
</organism>
<comment type="caution">
    <text evidence="2">The sequence shown here is derived from an EMBL/GenBank/DDBJ whole genome shotgun (WGS) entry which is preliminary data.</text>
</comment>
<protein>
    <submittedName>
        <fullName evidence="2">Uncharacterized protein</fullName>
    </submittedName>
</protein>
<sequence>MFPLPSLRGIHEGPSITELFEDSNVRTRGRAEAGFEDILEDHLVDMMAAGQPKQASSEFLLNPNASTLHHASVQSRGVETEGDDLSLTPASFKTTFSPVSASRIRAAGTPRRNRRHFPCEETAMRSSVSQRGTGGVFRPKQDQPFQVSPGSAVPRSSRRLALSPKFRARWTVLFPDRHTPNVHSKNLSGSFANVYVAFRTDNFSRSQVEMRLRSFTEIDGDCLSFFLGFGIHEPGMVVGHRTAAAATALAWDFFPFSQPGNVAVPGAA</sequence>
<dbReference type="EMBL" id="JACEEZ010003488">
    <property type="protein sequence ID" value="KAG0727330.1"/>
    <property type="molecule type" value="Genomic_DNA"/>
</dbReference>
<dbReference type="Proteomes" id="UP000770661">
    <property type="component" value="Unassembled WGS sequence"/>
</dbReference>
<reference evidence="2" key="1">
    <citation type="submission" date="2020-07" db="EMBL/GenBank/DDBJ databases">
        <title>The High-quality genome of the commercially important snow crab, Chionoecetes opilio.</title>
        <authorList>
            <person name="Jeong J.-H."/>
            <person name="Ryu S."/>
        </authorList>
    </citation>
    <scope>NUCLEOTIDE SEQUENCE</scope>
    <source>
        <strain evidence="2">MADBK_172401_WGS</strain>
        <tissue evidence="2">Digestive gland</tissue>
    </source>
</reference>
<evidence type="ECO:0000313" key="2">
    <source>
        <dbReference type="EMBL" id="KAG0727330.1"/>
    </source>
</evidence>
<dbReference type="AlphaFoldDB" id="A0A8J4YFT9"/>
<evidence type="ECO:0000256" key="1">
    <source>
        <dbReference type="SAM" id="MobiDB-lite"/>
    </source>
</evidence>
<proteinExistence type="predicted"/>
<keyword evidence="3" id="KW-1185">Reference proteome</keyword>
<feature type="region of interest" description="Disordered" evidence="1">
    <location>
        <begin position="122"/>
        <end position="158"/>
    </location>
</feature>
<gene>
    <name evidence="2" type="ORF">GWK47_034873</name>
</gene>
<name>A0A8J4YFT9_CHIOP</name>
<accession>A0A8J4YFT9</accession>
<evidence type="ECO:0000313" key="3">
    <source>
        <dbReference type="Proteomes" id="UP000770661"/>
    </source>
</evidence>